<dbReference type="EMBL" id="CACRXK020000236">
    <property type="protein sequence ID" value="CAB3979859.1"/>
    <property type="molecule type" value="Genomic_DNA"/>
</dbReference>
<evidence type="ECO:0000313" key="1">
    <source>
        <dbReference type="EMBL" id="CAB3979859.1"/>
    </source>
</evidence>
<dbReference type="Proteomes" id="UP001152795">
    <property type="component" value="Unassembled WGS sequence"/>
</dbReference>
<gene>
    <name evidence="1" type="ORF">PACLA_8A003174</name>
</gene>
<sequence>MACFPRQNCYSVVAARWTLLNAEDRIKKLAGKNESHGIIAALNVDYMPMTNLHIPQPHEVLFLDCWFWDFCSLVKFVYPRSSGDELGTSNQQLD</sequence>
<comment type="caution">
    <text evidence="1">The sequence shown here is derived from an EMBL/GenBank/DDBJ whole genome shotgun (WGS) entry which is preliminary data.</text>
</comment>
<dbReference type="AlphaFoldDB" id="A0A6S7FUK9"/>
<organism evidence="1 2">
    <name type="scientific">Paramuricea clavata</name>
    <name type="common">Red gorgonian</name>
    <name type="synonym">Violescent sea-whip</name>
    <dbReference type="NCBI Taxonomy" id="317549"/>
    <lineage>
        <taxon>Eukaryota</taxon>
        <taxon>Metazoa</taxon>
        <taxon>Cnidaria</taxon>
        <taxon>Anthozoa</taxon>
        <taxon>Octocorallia</taxon>
        <taxon>Malacalcyonacea</taxon>
        <taxon>Plexauridae</taxon>
        <taxon>Paramuricea</taxon>
    </lineage>
</organism>
<reference evidence="1" key="1">
    <citation type="submission" date="2020-04" db="EMBL/GenBank/DDBJ databases">
        <authorList>
            <person name="Alioto T."/>
            <person name="Alioto T."/>
            <person name="Gomez Garrido J."/>
        </authorList>
    </citation>
    <scope>NUCLEOTIDE SEQUENCE</scope>
    <source>
        <strain evidence="1">A484AB</strain>
    </source>
</reference>
<evidence type="ECO:0000313" key="2">
    <source>
        <dbReference type="Proteomes" id="UP001152795"/>
    </source>
</evidence>
<protein>
    <submittedName>
        <fullName evidence="1">Uncharacterized protein</fullName>
    </submittedName>
</protein>
<proteinExistence type="predicted"/>
<accession>A0A6S7FUK9</accession>
<name>A0A6S7FUK9_PARCT</name>
<keyword evidence="2" id="KW-1185">Reference proteome</keyword>